<dbReference type="SUPFAM" id="SSF50969">
    <property type="entry name" value="YVTN repeat-like/Quinoprotein amine dehydrogenase"/>
    <property type="match status" value="1"/>
</dbReference>
<dbReference type="PANTHER" id="PTHR22847">
    <property type="entry name" value="WD40 REPEAT PROTEIN"/>
    <property type="match status" value="1"/>
</dbReference>
<dbReference type="InterPro" id="IPR001680">
    <property type="entry name" value="WD40_rpt"/>
</dbReference>
<dbReference type="SUPFAM" id="SSF50978">
    <property type="entry name" value="WD40 repeat-like"/>
    <property type="match status" value="1"/>
</dbReference>
<reference evidence="6" key="2">
    <citation type="submission" date="2015-01" db="EMBL/GenBank/DDBJ databases">
        <title>Evolutionary Origins and Diversification of the Mycorrhizal Mutualists.</title>
        <authorList>
            <consortium name="DOE Joint Genome Institute"/>
            <consortium name="Mycorrhizal Genomics Consortium"/>
            <person name="Kohler A."/>
            <person name="Kuo A."/>
            <person name="Nagy L.G."/>
            <person name="Floudas D."/>
            <person name="Copeland A."/>
            <person name="Barry K.W."/>
            <person name="Cichocki N."/>
            <person name="Veneault-Fourrey C."/>
            <person name="LaButti K."/>
            <person name="Lindquist E.A."/>
            <person name="Lipzen A."/>
            <person name="Lundell T."/>
            <person name="Morin E."/>
            <person name="Murat C."/>
            <person name="Riley R."/>
            <person name="Ohm R."/>
            <person name="Sun H."/>
            <person name="Tunlid A."/>
            <person name="Henrissat B."/>
            <person name="Grigoriev I.V."/>
            <person name="Hibbett D.S."/>
            <person name="Martin F."/>
        </authorList>
    </citation>
    <scope>NUCLEOTIDE SEQUENCE [LARGE SCALE GENOMIC DNA]</scope>
    <source>
        <strain evidence="6">Ve08.2h10</strain>
    </source>
</reference>
<dbReference type="InParanoid" id="A0A0D0DVC6"/>
<keyword evidence="2" id="KW-0677">Repeat</keyword>
<organism evidence="5 6">
    <name type="scientific">Paxillus rubicundulus Ve08.2h10</name>
    <dbReference type="NCBI Taxonomy" id="930991"/>
    <lineage>
        <taxon>Eukaryota</taxon>
        <taxon>Fungi</taxon>
        <taxon>Dikarya</taxon>
        <taxon>Basidiomycota</taxon>
        <taxon>Agaricomycotina</taxon>
        <taxon>Agaricomycetes</taxon>
        <taxon>Agaricomycetidae</taxon>
        <taxon>Boletales</taxon>
        <taxon>Paxilineae</taxon>
        <taxon>Paxillaceae</taxon>
        <taxon>Paxillus</taxon>
    </lineage>
</organism>
<feature type="repeat" description="WD" evidence="3">
    <location>
        <begin position="107"/>
        <end position="138"/>
    </location>
</feature>
<dbReference type="PROSITE" id="PS50082">
    <property type="entry name" value="WD_REPEATS_2"/>
    <property type="match status" value="5"/>
</dbReference>
<proteinExistence type="predicted"/>
<keyword evidence="6" id="KW-1185">Reference proteome</keyword>
<feature type="compositionally biased region" description="Low complexity" evidence="4">
    <location>
        <begin position="732"/>
        <end position="749"/>
    </location>
</feature>
<reference evidence="5 6" key="1">
    <citation type="submission" date="2014-04" db="EMBL/GenBank/DDBJ databases">
        <authorList>
            <consortium name="DOE Joint Genome Institute"/>
            <person name="Kuo A."/>
            <person name="Kohler A."/>
            <person name="Jargeat P."/>
            <person name="Nagy L.G."/>
            <person name="Floudas D."/>
            <person name="Copeland A."/>
            <person name="Barry K.W."/>
            <person name="Cichocki N."/>
            <person name="Veneault-Fourrey C."/>
            <person name="LaButti K."/>
            <person name="Lindquist E.A."/>
            <person name="Lipzen A."/>
            <person name="Lundell T."/>
            <person name="Morin E."/>
            <person name="Murat C."/>
            <person name="Sun H."/>
            <person name="Tunlid A."/>
            <person name="Henrissat B."/>
            <person name="Grigoriev I.V."/>
            <person name="Hibbett D.S."/>
            <person name="Martin F."/>
            <person name="Nordberg H.P."/>
            <person name="Cantor M.N."/>
            <person name="Hua S.X."/>
        </authorList>
    </citation>
    <scope>NUCLEOTIDE SEQUENCE [LARGE SCALE GENOMIC DNA]</scope>
    <source>
        <strain evidence="5 6">Ve08.2h10</strain>
    </source>
</reference>
<accession>A0A0D0DVC6</accession>
<dbReference type="PROSITE" id="PS50294">
    <property type="entry name" value="WD_REPEATS_REGION"/>
    <property type="match status" value="2"/>
</dbReference>
<dbReference type="STRING" id="930991.A0A0D0DVC6"/>
<dbReference type="Gene3D" id="2.130.10.10">
    <property type="entry name" value="YVTN repeat-like/Quinoprotein amine dehydrogenase"/>
    <property type="match status" value="3"/>
</dbReference>
<dbReference type="InterPro" id="IPR020472">
    <property type="entry name" value="WD40_PAC1"/>
</dbReference>
<dbReference type="SMART" id="SM00320">
    <property type="entry name" value="WD40"/>
    <property type="match status" value="10"/>
</dbReference>
<dbReference type="InterPro" id="IPR011044">
    <property type="entry name" value="Quino_amine_DH_bsu"/>
</dbReference>
<name>A0A0D0DVC6_9AGAM</name>
<dbReference type="InterPro" id="IPR015943">
    <property type="entry name" value="WD40/YVTN_repeat-like_dom_sf"/>
</dbReference>
<dbReference type="AlphaFoldDB" id="A0A0D0DVC6"/>
<dbReference type="EMBL" id="KN825188">
    <property type="protein sequence ID" value="KIK93401.1"/>
    <property type="molecule type" value="Genomic_DNA"/>
</dbReference>
<dbReference type="Pfam" id="PF25168">
    <property type="entry name" value="Beta-prop_WDR36-Utp21_2nd"/>
    <property type="match status" value="1"/>
</dbReference>
<dbReference type="PROSITE" id="PS00678">
    <property type="entry name" value="WD_REPEATS_1"/>
    <property type="match status" value="2"/>
</dbReference>
<dbReference type="OrthoDB" id="2663865at2759"/>
<feature type="repeat" description="WD" evidence="3">
    <location>
        <begin position="619"/>
        <end position="651"/>
    </location>
</feature>
<dbReference type="Pfam" id="PF00400">
    <property type="entry name" value="WD40"/>
    <property type="match status" value="3"/>
</dbReference>
<gene>
    <name evidence="5" type="ORF">PAXRUDRAFT_829029</name>
</gene>
<dbReference type="InterPro" id="IPR019775">
    <property type="entry name" value="WD40_repeat_CS"/>
</dbReference>
<feature type="repeat" description="WD" evidence="3">
    <location>
        <begin position="141"/>
        <end position="182"/>
    </location>
</feature>
<dbReference type="Proteomes" id="UP000054538">
    <property type="component" value="Unassembled WGS sequence"/>
</dbReference>
<evidence type="ECO:0000256" key="2">
    <source>
        <dbReference type="ARBA" id="ARBA00022737"/>
    </source>
</evidence>
<dbReference type="HOGENOM" id="CLU_324675_0_0_1"/>
<dbReference type="PANTHER" id="PTHR22847:SF637">
    <property type="entry name" value="WD REPEAT DOMAIN 5B"/>
    <property type="match status" value="1"/>
</dbReference>
<dbReference type="PRINTS" id="PR00320">
    <property type="entry name" value="GPROTEINBRPT"/>
</dbReference>
<dbReference type="GO" id="GO:0005634">
    <property type="term" value="C:nucleus"/>
    <property type="evidence" value="ECO:0007669"/>
    <property type="project" value="TreeGrafter"/>
</dbReference>
<evidence type="ECO:0000256" key="1">
    <source>
        <dbReference type="ARBA" id="ARBA00022574"/>
    </source>
</evidence>
<dbReference type="CDD" id="cd00200">
    <property type="entry name" value="WD40"/>
    <property type="match status" value="1"/>
</dbReference>
<dbReference type="InterPro" id="IPR036322">
    <property type="entry name" value="WD40_repeat_dom_sf"/>
</dbReference>
<feature type="region of interest" description="Disordered" evidence="4">
    <location>
        <begin position="730"/>
        <end position="749"/>
    </location>
</feature>
<dbReference type="SUPFAM" id="SSF50960">
    <property type="entry name" value="TolB, C-terminal domain"/>
    <property type="match status" value="1"/>
</dbReference>
<keyword evidence="1 3" id="KW-0853">WD repeat</keyword>
<evidence type="ECO:0000256" key="3">
    <source>
        <dbReference type="PROSITE-ProRule" id="PRU00221"/>
    </source>
</evidence>
<feature type="repeat" description="WD" evidence="3">
    <location>
        <begin position="542"/>
        <end position="576"/>
    </location>
</feature>
<evidence type="ECO:0000313" key="6">
    <source>
        <dbReference type="Proteomes" id="UP000054538"/>
    </source>
</evidence>
<protein>
    <recommendedName>
        <fullName evidence="7">WD40 repeat-like protein</fullName>
    </recommendedName>
</protein>
<feature type="repeat" description="WD" evidence="3">
    <location>
        <begin position="225"/>
        <end position="266"/>
    </location>
</feature>
<evidence type="ECO:0008006" key="7">
    <source>
        <dbReference type="Google" id="ProtNLM"/>
    </source>
</evidence>
<evidence type="ECO:0000313" key="5">
    <source>
        <dbReference type="EMBL" id="KIK93401.1"/>
    </source>
</evidence>
<evidence type="ECO:0000256" key="4">
    <source>
        <dbReference type="SAM" id="MobiDB-lite"/>
    </source>
</evidence>
<dbReference type="GO" id="GO:1990234">
    <property type="term" value="C:transferase complex"/>
    <property type="evidence" value="ECO:0007669"/>
    <property type="project" value="UniProtKB-ARBA"/>
</dbReference>
<sequence>MFFDPIQQAALQVYYTIPYAPKHVQLRTTYQRELANKFTITSGLDDLWSPCVRSVLAGNAIKSLAVSASGRLIASAGGTPGVQMWDLLTGRNVGHFTGGGISSLCPVMFSPSGDYVAVGYDTGEMNVWDVATGQQLFDPNQGTHQAPVTVLAFSWNSFFVASGSTDATVYIWDISTRSLRHSLAYHEGPVRCLLFSFNDSLIASGSDDALVITSNIKSGQQVRKMKGHSAKINSISFSTDSSSIASGSDDQAVRLWDIRTGVCLRTYTGSHKKPVKHVWITTDNKFLVSVCDMNIYMWKLGSRKSPQHIWSVDHFFQRLAIMFPAWYAKLVRLFPPKLVGRFLETDDGTPLCPVFSPNRDVLGFIYQSFCFSLDYSVITQRQSRIRNPLTSSPTLDETPLLPGESSEPFTAIAMAPDSTQLITFDGSAIQIWNTTLPRTSWKDIEVNMKKSVEGFWPAPDGRSLLVKQFIGLSLFTSAGTLIKEPETGGDNLGKVGASVSPNSKYYAYWAEYTWNIDQSFSIHIYETATGVRLKRLPGLFKIECVTFSAESEFVACGHGDGIIQVWDLPSGLCKANINTGHAAITSLAFIPGNTTLISGSEEGYVEIRLVENGDNLHQVQCATAKVSALAITTESSLIVVGHADGSLYLWDPPAAKVNLHCLSPKDTSDSTSLDGVDLIKFTDNCRSINSRSKKGIISTWDLSPCLAEYGEGGKKVLLKAVDGRAPGSGIPALPDNLSNSNSSDESAALDALDATPAGRAESGSTLSESSASECAEFQSKAFESTTTTDGSAPPIISTSPCPHLLSRSDSNIVYDMYLSSTYSVNCQEGWVYRGSRRMMWLPDEFRPASPTSFSAIDDRLVIFTKTGTRLVFFDLRSMVGTIPRSWPRP</sequence>